<dbReference type="AlphaFoldDB" id="A0A2H9VS49"/>
<keyword evidence="1" id="KW-1133">Transmembrane helix</keyword>
<proteinExistence type="predicted"/>
<dbReference type="EMBL" id="PGFJ01000001">
    <property type="protein sequence ID" value="PJJ83640.1"/>
    <property type="molecule type" value="Genomic_DNA"/>
</dbReference>
<dbReference type="Proteomes" id="UP000242687">
    <property type="component" value="Unassembled WGS sequence"/>
</dbReference>
<keyword evidence="3" id="KW-1185">Reference proteome</keyword>
<feature type="transmembrane region" description="Helical" evidence="1">
    <location>
        <begin position="65"/>
        <end position="83"/>
    </location>
</feature>
<keyword evidence="1" id="KW-0812">Transmembrane</keyword>
<keyword evidence="1" id="KW-0472">Membrane</keyword>
<evidence type="ECO:0000313" key="3">
    <source>
        <dbReference type="Proteomes" id="UP000242687"/>
    </source>
</evidence>
<organism evidence="2 3">
    <name type="scientific">Mucilaginibacter auburnensis</name>
    <dbReference type="NCBI Taxonomy" id="1457233"/>
    <lineage>
        <taxon>Bacteria</taxon>
        <taxon>Pseudomonadati</taxon>
        <taxon>Bacteroidota</taxon>
        <taxon>Sphingobacteriia</taxon>
        <taxon>Sphingobacteriales</taxon>
        <taxon>Sphingobacteriaceae</taxon>
        <taxon>Mucilaginibacter</taxon>
    </lineage>
</organism>
<name>A0A2H9VS49_9SPHI</name>
<evidence type="ECO:0000256" key="1">
    <source>
        <dbReference type="SAM" id="Phobius"/>
    </source>
</evidence>
<gene>
    <name evidence="2" type="ORF">CLV57_0626</name>
</gene>
<reference evidence="2 3" key="1">
    <citation type="submission" date="2017-11" db="EMBL/GenBank/DDBJ databases">
        <title>Genomic Encyclopedia of Archaeal and Bacterial Type Strains, Phase II (KMG-II): From Individual Species to Whole Genera.</title>
        <authorList>
            <person name="Goeker M."/>
        </authorList>
    </citation>
    <scope>NUCLEOTIDE SEQUENCE [LARGE SCALE GENOMIC DNA]</scope>
    <source>
        <strain evidence="2 3">DSM 28175</strain>
    </source>
</reference>
<comment type="caution">
    <text evidence="2">The sequence shown here is derived from an EMBL/GenBank/DDBJ whole genome shotgun (WGS) entry which is preliminary data.</text>
</comment>
<evidence type="ECO:0000313" key="2">
    <source>
        <dbReference type="EMBL" id="PJJ83640.1"/>
    </source>
</evidence>
<protein>
    <submittedName>
        <fullName evidence="2">Uncharacterized protein</fullName>
    </submittedName>
</protein>
<sequence length="91" mass="10812">MKLRCKVEDWKPAELEDNGLGKFRKTFKECNTILEAKLTEAQAILKRHDKEGLGFSFEQFEIDHFYYLLHVILNLMYISAISYQQATLYYI</sequence>
<accession>A0A2H9VS49</accession>